<evidence type="ECO:0000313" key="5">
    <source>
        <dbReference type="Proteomes" id="UP001162734"/>
    </source>
</evidence>
<feature type="transmembrane region" description="Helical" evidence="2">
    <location>
        <begin position="22"/>
        <end position="40"/>
    </location>
</feature>
<reference evidence="5" key="1">
    <citation type="journal article" date="2022" name="Int. J. Syst. Evol. Microbiol.">
        <title>Anaeromyxobacter oryzae sp. nov., Anaeromyxobacter diazotrophicus sp. nov. and Anaeromyxobacter paludicola sp. nov., isolated from paddy soils.</title>
        <authorList>
            <person name="Itoh H."/>
            <person name="Xu Z."/>
            <person name="Mise K."/>
            <person name="Masuda Y."/>
            <person name="Ushijima N."/>
            <person name="Hayakawa C."/>
            <person name="Shiratori Y."/>
            <person name="Senoo K."/>
        </authorList>
    </citation>
    <scope>NUCLEOTIDE SEQUENCE [LARGE SCALE GENOMIC DNA]</scope>
    <source>
        <strain evidence="5">Red630</strain>
    </source>
</reference>
<dbReference type="PANTHER" id="PTHR36442:SF1">
    <property type="entry name" value="CYCLIC-DI-AMP PHOSPHODIESTERASE PGPH"/>
    <property type="match status" value="1"/>
</dbReference>
<keyword evidence="5" id="KW-1185">Reference proteome</keyword>
<feature type="transmembrane region" description="Helical" evidence="2">
    <location>
        <begin position="317"/>
        <end position="336"/>
    </location>
</feature>
<evidence type="ECO:0000259" key="3">
    <source>
        <dbReference type="SMART" id="SM00471"/>
    </source>
</evidence>
<gene>
    <name evidence="4" type="ORF">AMPC_13900</name>
</gene>
<keyword evidence="2" id="KW-0472">Membrane</keyword>
<dbReference type="NCBIfam" id="TIGR00277">
    <property type="entry name" value="HDIG"/>
    <property type="match status" value="1"/>
</dbReference>
<dbReference type="Proteomes" id="UP001162734">
    <property type="component" value="Chromosome"/>
</dbReference>
<sequence length="772" mass="81265">MSSPPPAEDGKRPAGADWTGRAWRALLLVLVAAAAGWFLTPGTGLSRLPGHDALGSLATATVRATRDYDLQDPEATARLRAEAAEDSRAVFDLDEGALESSAARVRAAFRLMRAAMAESPGRPGAIALAAARSLFEARLGAPVREADFQTLWSARFAEPLEREAVGLVARGLSGMVLADGERAVAGREQGIVVRSLRGGVSEGEHVISDLGLVRDLSQARADVERAGAALPRQEPAEVRAALLRLAADSVRPTLAYDHAETVARQRDAAARVKPVIVSVKRGERILGEGERIEPRHLVLLDGIRAQTRQLDLLRGRAGGAAVTALVALLLWAFGRAALPGFRPGGKDALLLATLLAGTVALTSGGFALAEALHDRFSGVAVTTLYELVPVAAGVLLVRAVLPAEAALLFAVAAAAVAGLGAGNSLYFEVKTLLGALAACILAPQVARRGALLRAGLAVGLVGALLAVGFRLLAGRTLAEAAPAAGAALLGGTLVLPAVVLVLAPALESVFGYVTDARLLELANLNHPALKELIVQAPGTYHHSVVMGALVESAAQAIGANPLLARVCAYYHDLGKIRNPLYFAENQRSENKHVGLAPTMSALILKRHVTDGLELVRQYKLPRVVADVIPQHHGTRLITYFWVRQQGLAREEAGKPDGARAGWEEESLFRYGGPRPQTREAALVMIADACEASARALAEPTPEALRGLVKKRIDEIFGDGQLDECSLTLKDLSLIAAAMVRGLEAVYHSRPEYPGKSGREPAQLSLVSGKVQP</sequence>
<proteinExistence type="predicted"/>
<evidence type="ECO:0000313" key="4">
    <source>
        <dbReference type="EMBL" id="BDG08277.1"/>
    </source>
</evidence>
<dbReference type="InterPro" id="IPR011621">
    <property type="entry name" value="Metal-dep_PHydrolase_7TM_intra"/>
</dbReference>
<feature type="domain" description="HD/PDEase" evidence="3">
    <location>
        <begin position="535"/>
        <end position="701"/>
    </location>
</feature>
<dbReference type="SUPFAM" id="SSF109604">
    <property type="entry name" value="HD-domain/PDEase-like"/>
    <property type="match status" value="1"/>
</dbReference>
<dbReference type="Gene3D" id="1.10.3210.10">
    <property type="entry name" value="Hypothetical protein af1432"/>
    <property type="match status" value="1"/>
</dbReference>
<dbReference type="CDD" id="cd00077">
    <property type="entry name" value="HDc"/>
    <property type="match status" value="1"/>
</dbReference>
<dbReference type="PANTHER" id="PTHR36442">
    <property type="entry name" value="CYCLIC-DI-AMP PHOSPHODIESTERASE PGPH"/>
    <property type="match status" value="1"/>
</dbReference>
<dbReference type="InterPro" id="IPR006674">
    <property type="entry name" value="HD_domain"/>
</dbReference>
<feature type="region of interest" description="Disordered" evidence="1">
    <location>
        <begin position="749"/>
        <end position="772"/>
    </location>
</feature>
<feature type="transmembrane region" description="Helical" evidence="2">
    <location>
        <begin position="407"/>
        <end position="429"/>
    </location>
</feature>
<feature type="compositionally biased region" description="Basic and acidic residues" evidence="1">
    <location>
        <begin position="749"/>
        <end position="758"/>
    </location>
</feature>
<organism evidence="4 5">
    <name type="scientific">Anaeromyxobacter paludicola</name>
    <dbReference type="NCBI Taxonomy" id="2918171"/>
    <lineage>
        <taxon>Bacteria</taxon>
        <taxon>Pseudomonadati</taxon>
        <taxon>Myxococcota</taxon>
        <taxon>Myxococcia</taxon>
        <taxon>Myxococcales</taxon>
        <taxon>Cystobacterineae</taxon>
        <taxon>Anaeromyxobacteraceae</taxon>
        <taxon>Anaeromyxobacter</taxon>
    </lineage>
</organism>
<dbReference type="InterPro" id="IPR011624">
    <property type="entry name" value="Metal-dep_PHydrolase_7TM_extra"/>
</dbReference>
<dbReference type="SMART" id="SM00471">
    <property type="entry name" value="HDc"/>
    <property type="match status" value="1"/>
</dbReference>
<dbReference type="Pfam" id="PF07698">
    <property type="entry name" value="7TM-7TMR_HD"/>
    <property type="match status" value="1"/>
</dbReference>
<dbReference type="EMBL" id="AP025592">
    <property type="protein sequence ID" value="BDG08277.1"/>
    <property type="molecule type" value="Genomic_DNA"/>
</dbReference>
<dbReference type="Pfam" id="PF07697">
    <property type="entry name" value="7TMR-HDED"/>
    <property type="match status" value="1"/>
</dbReference>
<dbReference type="RefSeq" id="WP_248345461.1">
    <property type="nucleotide sequence ID" value="NZ_AP025592.1"/>
</dbReference>
<protein>
    <submittedName>
        <fullName evidence="4">HD family phosphohydrolase</fullName>
    </submittedName>
</protein>
<feature type="transmembrane region" description="Helical" evidence="2">
    <location>
        <begin position="376"/>
        <end position="401"/>
    </location>
</feature>
<dbReference type="InterPro" id="IPR052722">
    <property type="entry name" value="PgpH_phosphodiesterase"/>
</dbReference>
<dbReference type="Pfam" id="PF01966">
    <property type="entry name" value="HD"/>
    <property type="match status" value="1"/>
</dbReference>
<feature type="transmembrane region" description="Helical" evidence="2">
    <location>
        <begin position="450"/>
        <end position="472"/>
    </location>
</feature>
<feature type="transmembrane region" description="Helical" evidence="2">
    <location>
        <begin position="484"/>
        <end position="503"/>
    </location>
</feature>
<feature type="transmembrane region" description="Helical" evidence="2">
    <location>
        <begin position="348"/>
        <end position="369"/>
    </location>
</feature>
<evidence type="ECO:0000256" key="1">
    <source>
        <dbReference type="SAM" id="MobiDB-lite"/>
    </source>
</evidence>
<keyword evidence="2" id="KW-1133">Transmembrane helix</keyword>
<dbReference type="InterPro" id="IPR003607">
    <property type="entry name" value="HD/PDEase_dom"/>
</dbReference>
<dbReference type="InterPro" id="IPR006675">
    <property type="entry name" value="HDIG_dom"/>
</dbReference>
<keyword evidence="2" id="KW-0812">Transmembrane</keyword>
<evidence type="ECO:0000256" key="2">
    <source>
        <dbReference type="SAM" id="Phobius"/>
    </source>
</evidence>
<accession>A0ABM7X8V0</accession>
<name>A0ABM7X8V0_9BACT</name>